<feature type="compositionally biased region" description="Acidic residues" evidence="10">
    <location>
        <begin position="79"/>
        <end position="89"/>
    </location>
</feature>
<evidence type="ECO:0000256" key="2">
    <source>
        <dbReference type="ARBA" id="ARBA00007249"/>
    </source>
</evidence>
<evidence type="ECO:0000256" key="9">
    <source>
        <dbReference type="ARBA" id="ARBA00049117"/>
    </source>
</evidence>
<dbReference type="InterPro" id="IPR009000">
    <property type="entry name" value="Transl_B-barrel_sf"/>
</dbReference>
<comment type="similarity">
    <text evidence="2">Belongs to the TRAFAC class translation factor GTPase superfamily. Classic translation factor GTPase family. EF-Tu/EF-1A subfamily.</text>
</comment>
<accession>A0AA36CCN7</accession>
<dbReference type="GO" id="GO:0005737">
    <property type="term" value="C:cytoplasm"/>
    <property type="evidence" value="ECO:0007669"/>
    <property type="project" value="UniProtKB-SubCell"/>
</dbReference>
<feature type="non-terminal residue" evidence="12">
    <location>
        <position position="1"/>
    </location>
</feature>
<sequence>MARHRSVRKMDYDEEMFGDDDDEYDQHYEDEYTASPSDTSYLYQRTRLTSTNQTVANAPRLFEFIPDDKPAAVENTFNFDDDSPIDEVEVPPPPGFAPISKPPTRPSSSASTARDPVKAAGFSISRIETPEPRVVENLRGGPSTKRSDSKSPARALMRENWEAPKGLTPNASSHRLNQLASILAAPSTPRRERKRAEGKELINLVVVGHVDAGKSTMMGHLLCKLDCVDQRVMHKYRQESERLGKGSFAFAWVLDETEEERARGVTMDIARTSFETEHRRIVLLDAPGHKDFIPNMITGASQADAALLVVNANIGEFESGFDKGGQTREHSMLIRSLGVSQLIVAINQMDKVNWSADRYKEVESQIRVFLERQAGFSKITVVPCSGLAGENLTERVKPGSLLHKWYDGPCLLELIDRLKAPARASDGPLRAIINDIFKATTSQLSVSVKIESGDVEANDEVYIMPTANTAFVKAVSMEGSSAASGAFTGSQALMTLNGQFEPDTIHPGHVLTSRGKDALMPGRTFKARIVVFDIAVPIMKGTKAELYCHSLCEPVTFKKLVSEINKTNGEVLKDRPRCLAKNRSGVVILETEHEVAVEPYTICKQLGRITIRCNNQTIAAGIIEAKVDIGDI</sequence>
<keyword evidence="13" id="KW-1185">Reference proteome</keyword>
<keyword evidence="7" id="KW-0648">Protein biosynthesis</keyword>
<feature type="compositionally biased region" description="Pro residues" evidence="10">
    <location>
        <begin position="90"/>
        <end position="105"/>
    </location>
</feature>
<feature type="region of interest" description="Disordered" evidence="10">
    <location>
        <begin position="1"/>
        <end position="39"/>
    </location>
</feature>
<evidence type="ECO:0000256" key="10">
    <source>
        <dbReference type="SAM" id="MobiDB-lite"/>
    </source>
</evidence>
<feature type="domain" description="Tr-type G" evidence="11">
    <location>
        <begin position="199"/>
        <end position="423"/>
    </location>
</feature>
<keyword evidence="3" id="KW-0963">Cytoplasm</keyword>
<dbReference type="InterPro" id="IPR054696">
    <property type="entry name" value="GTP-eEF1A_C"/>
</dbReference>
<gene>
    <name evidence="12" type="ORF">MSPICULIGERA_LOCUS4251</name>
</gene>
<dbReference type="Proteomes" id="UP001177023">
    <property type="component" value="Unassembled WGS sequence"/>
</dbReference>
<evidence type="ECO:0000256" key="4">
    <source>
        <dbReference type="ARBA" id="ARBA00022553"/>
    </source>
</evidence>
<organism evidence="12 13">
    <name type="scientific">Mesorhabditis spiculigera</name>
    <dbReference type="NCBI Taxonomy" id="96644"/>
    <lineage>
        <taxon>Eukaryota</taxon>
        <taxon>Metazoa</taxon>
        <taxon>Ecdysozoa</taxon>
        <taxon>Nematoda</taxon>
        <taxon>Chromadorea</taxon>
        <taxon>Rhabditida</taxon>
        <taxon>Rhabditina</taxon>
        <taxon>Rhabditomorpha</taxon>
        <taxon>Rhabditoidea</taxon>
        <taxon>Rhabditidae</taxon>
        <taxon>Mesorhabditinae</taxon>
        <taxon>Mesorhabditis</taxon>
    </lineage>
</organism>
<dbReference type="InterPro" id="IPR000795">
    <property type="entry name" value="T_Tr_GTP-bd_dom"/>
</dbReference>
<feature type="region of interest" description="Disordered" evidence="10">
    <location>
        <begin position="131"/>
        <end position="154"/>
    </location>
</feature>
<dbReference type="Gene3D" id="3.40.50.300">
    <property type="entry name" value="P-loop containing nucleotide triphosphate hydrolases"/>
    <property type="match status" value="1"/>
</dbReference>
<dbReference type="PRINTS" id="PR00315">
    <property type="entry name" value="ELONGATNFCT"/>
</dbReference>
<dbReference type="PANTHER" id="PTHR23115">
    <property type="entry name" value="TRANSLATION FACTOR"/>
    <property type="match status" value="1"/>
</dbReference>
<evidence type="ECO:0000256" key="5">
    <source>
        <dbReference type="ARBA" id="ARBA00022741"/>
    </source>
</evidence>
<evidence type="ECO:0000256" key="3">
    <source>
        <dbReference type="ARBA" id="ARBA00022490"/>
    </source>
</evidence>
<dbReference type="CDD" id="cd01883">
    <property type="entry name" value="EF1_alpha"/>
    <property type="match status" value="1"/>
</dbReference>
<dbReference type="PROSITE" id="PS51722">
    <property type="entry name" value="G_TR_2"/>
    <property type="match status" value="1"/>
</dbReference>
<comment type="subcellular location">
    <subcellularLocation>
        <location evidence="1">Cytoplasm</location>
    </subcellularLocation>
</comment>
<evidence type="ECO:0000313" key="13">
    <source>
        <dbReference type="Proteomes" id="UP001177023"/>
    </source>
</evidence>
<evidence type="ECO:0000256" key="1">
    <source>
        <dbReference type="ARBA" id="ARBA00004496"/>
    </source>
</evidence>
<evidence type="ECO:0000256" key="8">
    <source>
        <dbReference type="ARBA" id="ARBA00023134"/>
    </source>
</evidence>
<dbReference type="Pfam" id="PF22594">
    <property type="entry name" value="GTP-eEF1A_C"/>
    <property type="match status" value="1"/>
</dbReference>
<keyword evidence="5" id="KW-0547">Nucleotide-binding</keyword>
<dbReference type="GO" id="GO:0006412">
    <property type="term" value="P:translation"/>
    <property type="evidence" value="ECO:0007669"/>
    <property type="project" value="UniProtKB-KW"/>
</dbReference>
<proteinExistence type="inferred from homology"/>
<dbReference type="Pfam" id="PF00009">
    <property type="entry name" value="GTP_EFTU"/>
    <property type="match status" value="1"/>
</dbReference>
<protein>
    <recommendedName>
        <fullName evidence="11">Tr-type G domain-containing protein</fullName>
    </recommendedName>
</protein>
<dbReference type="SUPFAM" id="SSF52540">
    <property type="entry name" value="P-loop containing nucleoside triphosphate hydrolases"/>
    <property type="match status" value="1"/>
</dbReference>
<evidence type="ECO:0000256" key="6">
    <source>
        <dbReference type="ARBA" id="ARBA00022801"/>
    </source>
</evidence>
<dbReference type="AlphaFoldDB" id="A0AA36CCN7"/>
<dbReference type="FunFam" id="3.40.50.300:FF:000204">
    <property type="entry name" value="Translation elongation factor Tu"/>
    <property type="match status" value="1"/>
</dbReference>
<feature type="compositionally biased region" description="Basic and acidic residues" evidence="10">
    <location>
        <begin position="145"/>
        <end position="154"/>
    </location>
</feature>
<dbReference type="GO" id="GO:0005525">
    <property type="term" value="F:GTP binding"/>
    <property type="evidence" value="ECO:0007669"/>
    <property type="project" value="UniProtKB-KW"/>
</dbReference>
<dbReference type="SUPFAM" id="SSF50447">
    <property type="entry name" value="Translation proteins"/>
    <property type="match status" value="1"/>
</dbReference>
<dbReference type="Gene3D" id="2.40.30.10">
    <property type="entry name" value="Translation factors"/>
    <property type="match status" value="2"/>
</dbReference>
<evidence type="ECO:0000313" key="12">
    <source>
        <dbReference type="EMBL" id="CAJ0565618.1"/>
    </source>
</evidence>
<dbReference type="EMBL" id="CATQJA010001078">
    <property type="protein sequence ID" value="CAJ0565618.1"/>
    <property type="molecule type" value="Genomic_DNA"/>
</dbReference>
<feature type="compositionally biased region" description="Acidic residues" evidence="10">
    <location>
        <begin position="12"/>
        <end position="24"/>
    </location>
</feature>
<name>A0AA36CCN7_9BILA</name>
<comment type="catalytic activity">
    <reaction evidence="9">
        <text>GTP + H2O = GDP + phosphate + H(+)</text>
        <dbReference type="Rhea" id="RHEA:19669"/>
        <dbReference type="ChEBI" id="CHEBI:15377"/>
        <dbReference type="ChEBI" id="CHEBI:15378"/>
        <dbReference type="ChEBI" id="CHEBI:37565"/>
        <dbReference type="ChEBI" id="CHEBI:43474"/>
        <dbReference type="ChEBI" id="CHEBI:58189"/>
    </reaction>
    <physiologicalReaction direction="left-to-right" evidence="9">
        <dbReference type="Rhea" id="RHEA:19670"/>
    </physiologicalReaction>
</comment>
<keyword evidence="8" id="KW-0342">GTP-binding</keyword>
<dbReference type="SUPFAM" id="SSF50465">
    <property type="entry name" value="EF-Tu/eEF-1alpha/eIF2-gamma C-terminal domain"/>
    <property type="match status" value="1"/>
</dbReference>
<dbReference type="InterPro" id="IPR050100">
    <property type="entry name" value="TRAFAC_GTPase_members"/>
</dbReference>
<dbReference type="InterPro" id="IPR009001">
    <property type="entry name" value="Transl_elong_EF1A/Init_IF2_C"/>
</dbReference>
<dbReference type="InterPro" id="IPR027417">
    <property type="entry name" value="P-loop_NTPase"/>
</dbReference>
<dbReference type="CDD" id="cd04093">
    <property type="entry name" value="HBS1_C_III"/>
    <property type="match status" value="1"/>
</dbReference>
<keyword evidence="4" id="KW-0597">Phosphoprotein</keyword>
<comment type="caution">
    <text evidence="12">The sequence shown here is derived from an EMBL/GenBank/DDBJ whole genome shotgun (WGS) entry which is preliminary data.</text>
</comment>
<evidence type="ECO:0000259" key="11">
    <source>
        <dbReference type="PROSITE" id="PS51722"/>
    </source>
</evidence>
<reference evidence="12" key="1">
    <citation type="submission" date="2023-06" db="EMBL/GenBank/DDBJ databases">
        <authorList>
            <person name="Delattre M."/>
        </authorList>
    </citation>
    <scope>NUCLEOTIDE SEQUENCE</scope>
    <source>
        <strain evidence="12">AF72</strain>
    </source>
</reference>
<evidence type="ECO:0000256" key="7">
    <source>
        <dbReference type="ARBA" id="ARBA00022917"/>
    </source>
</evidence>
<feature type="region of interest" description="Disordered" evidence="10">
    <location>
        <begin position="73"/>
        <end position="117"/>
    </location>
</feature>
<dbReference type="GO" id="GO:0003924">
    <property type="term" value="F:GTPase activity"/>
    <property type="evidence" value="ECO:0007669"/>
    <property type="project" value="InterPro"/>
</dbReference>
<keyword evidence="6" id="KW-0378">Hydrolase</keyword>